<accession>A0AAE1AMZ7</accession>
<evidence type="ECO:0000313" key="2">
    <source>
        <dbReference type="Proteomes" id="UP001283361"/>
    </source>
</evidence>
<protein>
    <submittedName>
        <fullName evidence="1">Uncharacterized protein</fullName>
    </submittedName>
</protein>
<sequence length="153" mass="16278">MPRLSIRLLSHCRNDCNRCSGHVGSGQKGTTTARFLSPFSPLVAAINSKKMITHSSAHREAQSWHLYCVTPGAVSWELSALVCHLKVVPLLPVTAWCRPLPATSGGDVGPALGGLLHYTPSPGSAEPHTEPTKLGLGLVGRENSPARSVLREV</sequence>
<gene>
    <name evidence="1" type="ORF">RRG08_038255</name>
</gene>
<dbReference type="AlphaFoldDB" id="A0AAE1AMZ7"/>
<dbReference type="Proteomes" id="UP001283361">
    <property type="component" value="Unassembled WGS sequence"/>
</dbReference>
<reference evidence="1" key="1">
    <citation type="journal article" date="2023" name="G3 (Bethesda)">
        <title>A reference genome for the long-term kleptoplast-retaining sea slug Elysia crispata morphotype clarki.</title>
        <authorList>
            <person name="Eastman K.E."/>
            <person name="Pendleton A.L."/>
            <person name="Shaikh M.A."/>
            <person name="Suttiyut T."/>
            <person name="Ogas R."/>
            <person name="Tomko P."/>
            <person name="Gavelis G."/>
            <person name="Widhalm J.R."/>
            <person name="Wisecaver J.H."/>
        </authorList>
    </citation>
    <scope>NUCLEOTIDE SEQUENCE</scope>
    <source>
        <strain evidence="1">ECLA1</strain>
    </source>
</reference>
<evidence type="ECO:0000313" key="1">
    <source>
        <dbReference type="EMBL" id="KAK3790764.1"/>
    </source>
</evidence>
<dbReference type="EMBL" id="JAWDGP010001519">
    <property type="protein sequence ID" value="KAK3790764.1"/>
    <property type="molecule type" value="Genomic_DNA"/>
</dbReference>
<keyword evidence="2" id="KW-1185">Reference proteome</keyword>
<name>A0AAE1AMZ7_9GAST</name>
<proteinExistence type="predicted"/>
<comment type="caution">
    <text evidence="1">The sequence shown here is derived from an EMBL/GenBank/DDBJ whole genome shotgun (WGS) entry which is preliminary data.</text>
</comment>
<organism evidence="1 2">
    <name type="scientific">Elysia crispata</name>
    <name type="common">lettuce slug</name>
    <dbReference type="NCBI Taxonomy" id="231223"/>
    <lineage>
        <taxon>Eukaryota</taxon>
        <taxon>Metazoa</taxon>
        <taxon>Spiralia</taxon>
        <taxon>Lophotrochozoa</taxon>
        <taxon>Mollusca</taxon>
        <taxon>Gastropoda</taxon>
        <taxon>Heterobranchia</taxon>
        <taxon>Euthyneura</taxon>
        <taxon>Panpulmonata</taxon>
        <taxon>Sacoglossa</taxon>
        <taxon>Placobranchoidea</taxon>
        <taxon>Plakobranchidae</taxon>
        <taxon>Elysia</taxon>
    </lineage>
</organism>